<dbReference type="PANTHER" id="PTHR13602">
    <property type="entry name" value="UPF0488 PROTEIN C8ORF33"/>
    <property type="match status" value="1"/>
</dbReference>
<comment type="similarity">
    <text evidence="1">Belongs to the UPF0488 family.</text>
</comment>
<dbReference type="EMBL" id="CAXKWB010095286">
    <property type="protein sequence ID" value="CAL4219660.1"/>
    <property type="molecule type" value="Genomic_DNA"/>
</dbReference>
<proteinExistence type="inferred from homology"/>
<keyword evidence="4" id="KW-1185">Reference proteome</keyword>
<gene>
    <name evidence="3" type="ORF">MNOR_LOCUS38987</name>
</gene>
<dbReference type="Pfam" id="PF15393">
    <property type="entry name" value="DUF4615"/>
    <property type="match status" value="1"/>
</dbReference>
<protein>
    <submittedName>
        <fullName evidence="3">Uncharacterized protein</fullName>
    </submittedName>
</protein>
<comment type="caution">
    <text evidence="3">The sequence shown here is derived from an EMBL/GenBank/DDBJ whole genome shotgun (WGS) entry which is preliminary data.</text>
</comment>
<dbReference type="PANTHER" id="PTHR13602:SF2">
    <property type="entry name" value="UPF0488 PROTEIN C8ORF33"/>
    <property type="match status" value="1"/>
</dbReference>
<evidence type="ECO:0000256" key="1">
    <source>
        <dbReference type="ARBA" id="ARBA00005707"/>
    </source>
</evidence>
<dbReference type="AlphaFoldDB" id="A0AAV2SLV7"/>
<evidence type="ECO:0000313" key="3">
    <source>
        <dbReference type="EMBL" id="CAL4219660.1"/>
    </source>
</evidence>
<reference evidence="3 4" key="1">
    <citation type="submission" date="2024-05" db="EMBL/GenBank/DDBJ databases">
        <authorList>
            <person name="Wallberg A."/>
        </authorList>
    </citation>
    <scope>NUCLEOTIDE SEQUENCE [LARGE SCALE GENOMIC DNA]</scope>
</reference>
<feature type="region of interest" description="Disordered" evidence="2">
    <location>
        <begin position="128"/>
        <end position="150"/>
    </location>
</feature>
<feature type="compositionally biased region" description="Basic and acidic residues" evidence="2">
    <location>
        <begin position="50"/>
        <end position="63"/>
    </location>
</feature>
<feature type="compositionally biased region" description="Basic and acidic residues" evidence="2">
    <location>
        <begin position="128"/>
        <end position="148"/>
    </location>
</feature>
<evidence type="ECO:0000313" key="4">
    <source>
        <dbReference type="Proteomes" id="UP001497623"/>
    </source>
</evidence>
<name>A0AAV2SLV7_MEGNR</name>
<sequence>MPPKRKTPKGPPPKVVTPQQEEEEESQEQVLEKFTLELQWCIKQIEMSMEKPKSQKHVEDLAKSHKTLSSSKAAMVKKRQIMRSMFGDYRAKMGQDEKTFKMDAPKLKEKVEAPSNSVFIKKAVDETDKSVDAVSEKDDKNGENKENALKFSTTENNFKFEFTPETDSQ</sequence>
<evidence type="ECO:0000256" key="2">
    <source>
        <dbReference type="SAM" id="MobiDB-lite"/>
    </source>
</evidence>
<feature type="region of interest" description="Disordered" evidence="2">
    <location>
        <begin position="50"/>
        <end position="74"/>
    </location>
</feature>
<accession>A0AAV2SLV7</accession>
<organism evidence="3 4">
    <name type="scientific">Meganyctiphanes norvegica</name>
    <name type="common">Northern krill</name>
    <name type="synonym">Thysanopoda norvegica</name>
    <dbReference type="NCBI Taxonomy" id="48144"/>
    <lineage>
        <taxon>Eukaryota</taxon>
        <taxon>Metazoa</taxon>
        <taxon>Ecdysozoa</taxon>
        <taxon>Arthropoda</taxon>
        <taxon>Crustacea</taxon>
        <taxon>Multicrustacea</taxon>
        <taxon>Malacostraca</taxon>
        <taxon>Eumalacostraca</taxon>
        <taxon>Eucarida</taxon>
        <taxon>Euphausiacea</taxon>
        <taxon>Euphausiidae</taxon>
        <taxon>Meganyctiphanes</taxon>
    </lineage>
</organism>
<dbReference type="Proteomes" id="UP001497623">
    <property type="component" value="Unassembled WGS sequence"/>
</dbReference>
<dbReference type="InterPro" id="IPR029274">
    <property type="entry name" value="DUF4615"/>
</dbReference>
<feature type="region of interest" description="Disordered" evidence="2">
    <location>
        <begin position="1"/>
        <end position="29"/>
    </location>
</feature>